<evidence type="ECO:0000256" key="1">
    <source>
        <dbReference type="SAM" id="Phobius"/>
    </source>
</evidence>
<evidence type="ECO:0000313" key="3">
    <source>
        <dbReference type="Proteomes" id="UP001328107"/>
    </source>
</evidence>
<name>A0AAN5I6E8_9BILA</name>
<dbReference type="EMBL" id="BTRK01000005">
    <property type="protein sequence ID" value="GMR53040.1"/>
    <property type="molecule type" value="Genomic_DNA"/>
</dbReference>
<evidence type="ECO:0000313" key="2">
    <source>
        <dbReference type="EMBL" id="GMR53040.1"/>
    </source>
</evidence>
<accession>A0AAN5I6E8</accession>
<keyword evidence="1" id="KW-0472">Membrane</keyword>
<gene>
    <name evidence="2" type="ORF">PMAYCL1PPCAC_23235</name>
</gene>
<proteinExistence type="predicted"/>
<reference evidence="3" key="1">
    <citation type="submission" date="2022-10" db="EMBL/GenBank/DDBJ databases">
        <title>Genome assembly of Pristionchus species.</title>
        <authorList>
            <person name="Yoshida K."/>
            <person name="Sommer R.J."/>
        </authorList>
    </citation>
    <scope>NUCLEOTIDE SEQUENCE [LARGE SCALE GENOMIC DNA]</scope>
    <source>
        <strain evidence="3">RS5460</strain>
    </source>
</reference>
<protein>
    <submittedName>
        <fullName evidence="2">Uncharacterized protein</fullName>
    </submittedName>
</protein>
<dbReference type="Proteomes" id="UP001328107">
    <property type="component" value="Unassembled WGS sequence"/>
</dbReference>
<keyword evidence="3" id="KW-1185">Reference proteome</keyword>
<organism evidence="2 3">
    <name type="scientific">Pristionchus mayeri</name>
    <dbReference type="NCBI Taxonomy" id="1317129"/>
    <lineage>
        <taxon>Eukaryota</taxon>
        <taxon>Metazoa</taxon>
        <taxon>Ecdysozoa</taxon>
        <taxon>Nematoda</taxon>
        <taxon>Chromadorea</taxon>
        <taxon>Rhabditida</taxon>
        <taxon>Rhabditina</taxon>
        <taxon>Diplogasteromorpha</taxon>
        <taxon>Diplogasteroidea</taxon>
        <taxon>Neodiplogasteridae</taxon>
        <taxon>Pristionchus</taxon>
    </lineage>
</organism>
<sequence>MGSILERLESGLKETGGQVIEGIAQSAEEKVDQRLDSLTNTLNKDADLLVTELIALSSYLKVAIALFSVLMLILVLKNSCEGVDVMCRMIRRSSSSSSSRGEREPLSI</sequence>
<keyword evidence="1" id="KW-0812">Transmembrane</keyword>
<feature type="transmembrane region" description="Helical" evidence="1">
    <location>
        <begin position="53"/>
        <end position="76"/>
    </location>
</feature>
<dbReference type="AlphaFoldDB" id="A0AAN5I6E8"/>
<comment type="caution">
    <text evidence="2">The sequence shown here is derived from an EMBL/GenBank/DDBJ whole genome shotgun (WGS) entry which is preliminary data.</text>
</comment>
<keyword evidence="1" id="KW-1133">Transmembrane helix</keyword>